<feature type="active site" description="Nucleophile" evidence="6">
    <location>
        <position position="451"/>
    </location>
</feature>
<organism evidence="9 10">
    <name type="scientific">Zhenhengia yiwuensis</name>
    <dbReference type="NCBI Taxonomy" id="2763666"/>
    <lineage>
        <taxon>Bacteria</taxon>
        <taxon>Bacillati</taxon>
        <taxon>Bacillota</taxon>
        <taxon>Clostridia</taxon>
        <taxon>Lachnospirales</taxon>
        <taxon>Lachnospiraceae</taxon>
        <taxon>Zhenhengia</taxon>
    </lineage>
</organism>
<dbReference type="EMBL" id="JACRSY010000010">
    <property type="protein sequence ID" value="MBC8579397.1"/>
    <property type="molecule type" value="Genomic_DNA"/>
</dbReference>
<dbReference type="InterPro" id="IPR005490">
    <property type="entry name" value="LD_TPept_cat_dom"/>
</dbReference>
<dbReference type="GO" id="GO:0071972">
    <property type="term" value="F:peptidoglycan L,D-transpeptidase activity"/>
    <property type="evidence" value="ECO:0007669"/>
    <property type="project" value="TreeGrafter"/>
</dbReference>
<dbReference type="GO" id="GO:0071555">
    <property type="term" value="P:cell wall organization"/>
    <property type="evidence" value="ECO:0007669"/>
    <property type="project" value="UniProtKB-UniRule"/>
</dbReference>
<dbReference type="InterPro" id="IPR050979">
    <property type="entry name" value="LD-transpeptidase"/>
</dbReference>
<keyword evidence="7" id="KW-1133">Transmembrane helix</keyword>
<evidence type="ECO:0000256" key="2">
    <source>
        <dbReference type="ARBA" id="ARBA00022679"/>
    </source>
</evidence>
<dbReference type="GO" id="GO:0018104">
    <property type="term" value="P:peptidoglycan-protein cross-linking"/>
    <property type="evidence" value="ECO:0007669"/>
    <property type="project" value="TreeGrafter"/>
</dbReference>
<feature type="transmembrane region" description="Helical" evidence="7">
    <location>
        <begin position="7"/>
        <end position="31"/>
    </location>
</feature>
<dbReference type="InterPro" id="IPR038063">
    <property type="entry name" value="Transpep_catalytic_dom"/>
</dbReference>
<keyword evidence="5 6" id="KW-0961">Cell wall biogenesis/degradation</keyword>
<keyword evidence="4 6" id="KW-0573">Peptidoglycan synthesis</keyword>
<evidence type="ECO:0000256" key="6">
    <source>
        <dbReference type="PROSITE-ProRule" id="PRU01373"/>
    </source>
</evidence>
<proteinExistence type="predicted"/>
<dbReference type="GO" id="GO:0005576">
    <property type="term" value="C:extracellular region"/>
    <property type="evidence" value="ECO:0007669"/>
    <property type="project" value="TreeGrafter"/>
</dbReference>
<evidence type="ECO:0000256" key="3">
    <source>
        <dbReference type="ARBA" id="ARBA00022960"/>
    </source>
</evidence>
<dbReference type="PANTHER" id="PTHR30582">
    <property type="entry name" value="L,D-TRANSPEPTIDASE"/>
    <property type="match status" value="1"/>
</dbReference>
<keyword evidence="10" id="KW-1185">Reference proteome</keyword>
<accession>A0A926ID55</accession>
<protein>
    <submittedName>
        <fullName evidence="9">L,D-transpeptidase</fullName>
    </submittedName>
</protein>
<reference evidence="9" key="1">
    <citation type="submission" date="2020-08" db="EMBL/GenBank/DDBJ databases">
        <title>Genome public.</title>
        <authorList>
            <person name="Liu C."/>
            <person name="Sun Q."/>
        </authorList>
    </citation>
    <scope>NUCLEOTIDE SEQUENCE</scope>
    <source>
        <strain evidence="9">NSJ-12</strain>
    </source>
</reference>
<gene>
    <name evidence="9" type="ORF">H8718_07635</name>
</gene>
<dbReference type="RefSeq" id="WP_249332478.1">
    <property type="nucleotide sequence ID" value="NZ_JACRSY010000010.1"/>
</dbReference>
<comment type="pathway">
    <text evidence="1 6">Cell wall biogenesis; peptidoglycan biosynthesis.</text>
</comment>
<dbReference type="SUPFAM" id="SSF141523">
    <property type="entry name" value="L,D-transpeptidase catalytic domain-like"/>
    <property type="match status" value="1"/>
</dbReference>
<name>A0A926ID55_9FIRM</name>
<dbReference type="Proteomes" id="UP000655830">
    <property type="component" value="Unassembled WGS sequence"/>
</dbReference>
<feature type="domain" description="L,D-TPase catalytic" evidence="8">
    <location>
        <begin position="352"/>
        <end position="475"/>
    </location>
</feature>
<dbReference type="GO" id="GO:0008360">
    <property type="term" value="P:regulation of cell shape"/>
    <property type="evidence" value="ECO:0007669"/>
    <property type="project" value="UniProtKB-UniRule"/>
</dbReference>
<feature type="active site" description="Proton donor/acceptor" evidence="6">
    <location>
        <position position="425"/>
    </location>
</feature>
<evidence type="ECO:0000256" key="1">
    <source>
        <dbReference type="ARBA" id="ARBA00004752"/>
    </source>
</evidence>
<dbReference type="Gene3D" id="2.40.440.10">
    <property type="entry name" value="L,D-transpeptidase catalytic domain-like"/>
    <property type="match status" value="1"/>
</dbReference>
<keyword evidence="2" id="KW-0808">Transferase</keyword>
<dbReference type="CDD" id="cd16913">
    <property type="entry name" value="YkuD_like"/>
    <property type="match status" value="1"/>
</dbReference>
<evidence type="ECO:0000256" key="5">
    <source>
        <dbReference type="ARBA" id="ARBA00023316"/>
    </source>
</evidence>
<dbReference type="Pfam" id="PF03734">
    <property type="entry name" value="YkuD"/>
    <property type="match status" value="1"/>
</dbReference>
<dbReference type="PANTHER" id="PTHR30582:SF2">
    <property type="entry name" value="L,D-TRANSPEPTIDASE YCIB-RELATED"/>
    <property type="match status" value="1"/>
</dbReference>
<evidence type="ECO:0000313" key="10">
    <source>
        <dbReference type="Proteomes" id="UP000655830"/>
    </source>
</evidence>
<evidence type="ECO:0000256" key="4">
    <source>
        <dbReference type="ARBA" id="ARBA00022984"/>
    </source>
</evidence>
<sequence>MKKKVSIIMIFVISLNMFLNLIAATSLPVGFDETLSVGQLIKSIDTVWFGTQAYPIYKLYGEPFISFDDLKNIGAVLEQNDTGEYFIRRAQCEVADYETRDEDFEETTAYLSEKKLYIGNVRSYSIQTPKGWFIPFRALKALWYIEEDEGYYTIRPRTYEYEQYIAIDESGLTNLSDFTLTVSYTQIYWKEDSYIEKNYREQMIGPHESIQADTLAVAQEEHMIYLTTFIQEICGLPLPYAEEDYGQKPTVIYEAYTKAKRLRVLDKVFPKYKVTAKVKYPAAGFQEGEEVELWRSEKGQYHVLKRADGKKIVVPLDSIDIVSDMGKGWKPATTMEIEDYVNLKDYESDTEYLIWTDIYRQLTYVFKGEKNNWDLVKSMKCSTGKNKSLTPTGEFKIEYKVPYFGMDKGYRCKNALVVFRDYMYHSILFDITGKYVRSGQYQLGARVSHGCIRLSEEDSKWLYTNIPEYTKVYIE</sequence>
<evidence type="ECO:0000313" key="9">
    <source>
        <dbReference type="EMBL" id="MBC8579397.1"/>
    </source>
</evidence>
<keyword evidence="3 6" id="KW-0133">Cell shape</keyword>
<dbReference type="GO" id="GO:0016740">
    <property type="term" value="F:transferase activity"/>
    <property type="evidence" value="ECO:0007669"/>
    <property type="project" value="UniProtKB-KW"/>
</dbReference>
<dbReference type="PROSITE" id="PS52029">
    <property type="entry name" value="LD_TPASE"/>
    <property type="match status" value="1"/>
</dbReference>
<comment type="caution">
    <text evidence="9">The sequence shown here is derived from an EMBL/GenBank/DDBJ whole genome shotgun (WGS) entry which is preliminary data.</text>
</comment>
<keyword evidence="7" id="KW-0472">Membrane</keyword>
<dbReference type="AlphaFoldDB" id="A0A926ID55"/>
<evidence type="ECO:0000259" key="8">
    <source>
        <dbReference type="PROSITE" id="PS52029"/>
    </source>
</evidence>
<keyword evidence="7" id="KW-0812">Transmembrane</keyword>
<evidence type="ECO:0000256" key="7">
    <source>
        <dbReference type="SAM" id="Phobius"/>
    </source>
</evidence>